<evidence type="ECO:0008006" key="3">
    <source>
        <dbReference type="Google" id="ProtNLM"/>
    </source>
</evidence>
<evidence type="ECO:0000313" key="1">
    <source>
        <dbReference type="EMBL" id="PIK49424.1"/>
    </source>
</evidence>
<feature type="non-terminal residue" evidence="1">
    <location>
        <position position="1"/>
    </location>
</feature>
<protein>
    <recommendedName>
        <fullName evidence="3">Factor VIII intron 22 protein</fullName>
    </recommendedName>
</protein>
<dbReference type="GO" id="GO:0005769">
    <property type="term" value="C:early endosome"/>
    <property type="evidence" value="ECO:0007669"/>
    <property type="project" value="TreeGrafter"/>
</dbReference>
<dbReference type="AlphaFoldDB" id="A0A2G8KN29"/>
<evidence type="ECO:0000313" key="2">
    <source>
        <dbReference type="Proteomes" id="UP000230750"/>
    </source>
</evidence>
<sequence length="333" mass="37505">PLKLAMDREVDFLARYRMVSGKLKKRFLRKPNVAEAIQQFGALGRALDSQECPPYAAMCSLAQARCEHLQGNQSWEVQYLVDSANHFLKAHWSDETLKCPNFQEHLMAAINCYNHALRVCIEQKQPALAAMYSLQLGDHLMKLGKPGEAITHYQRAAEFQYQTPLDCLNSMAKVSSCKINIGDYDGALTTLTEMEYLVRERGTRNHTGRPLGAYSDILASCEIKRILLLVLLQPTPQRIRPEHAQTLERFTWNTTADGNSTNVSLSEELFILLQSVVMACQSKDVEALQALQTDLWKHFTARTESPTPSCGGADHQGWARCFITLALDCEQLN</sequence>
<name>A0A2G8KN29_STIJA</name>
<dbReference type="OrthoDB" id="10249246at2759"/>
<comment type="caution">
    <text evidence="1">The sequence shown here is derived from an EMBL/GenBank/DDBJ whole genome shotgun (WGS) entry which is preliminary data.</text>
</comment>
<dbReference type="Gene3D" id="1.25.40.10">
    <property type="entry name" value="Tetratricopeptide repeat domain"/>
    <property type="match status" value="1"/>
</dbReference>
<gene>
    <name evidence="1" type="ORF">BSL78_13687</name>
</gene>
<accession>A0A2G8KN29</accession>
<dbReference type="PANTHER" id="PTHR16797">
    <property type="entry name" value="FACTOR VIII-ASSOCIATED GENE 1"/>
    <property type="match status" value="1"/>
</dbReference>
<dbReference type="InterPro" id="IPR039494">
    <property type="entry name" value="F8A"/>
</dbReference>
<keyword evidence="2" id="KW-1185">Reference proteome</keyword>
<dbReference type="GO" id="GO:0099518">
    <property type="term" value="P:vesicle cytoskeletal trafficking"/>
    <property type="evidence" value="ECO:0007669"/>
    <property type="project" value="TreeGrafter"/>
</dbReference>
<dbReference type="EMBL" id="MRZV01000466">
    <property type="protein sequence ID" value="PIK49424.1"/>
    <property type="molecule type" value="Genomic_DNA"/>
</dbReference>
<dbReference type="SUPFAM" id="SSF48452">
    <property type="entry name" value="TPR-like"/>
    <property type="match status" value="1"/>
</dbReference>
<proteinExistence type="predicted"/>
<dbReference type="PANTHER" id="PTHR16797:SF4">
    <property type="entry name" value="40-KDA HUNTINGTIN-ASSOCIATED PROTEIN"/>
    <property type="match status" value="1"/>
</dbReference>
<dbReference type="Proteomes" id="UP000230750">
    <property type="component" value="Unassembled WGS sequence"/>
</dbReference>
<dbReference type="STRING" id="307972.A0A2G8KN29"/>
<dbReference type="InterPro" id="IPR011990">
    <property type="entry name" value="TPR-like_helical_dom_sf"/>
</dbReference>
<reference evidence="1 2" key="1">
    <citation type="journal article" date="2017" name="PLoS Biol.">
        <title>The sea cucumber genome provides insights into morphological evolution and visceral regeneration.</title>
        <authorList>
            <person name="Zhang X."/>
            <person name="Sun L."/>
            <person name="Yuan J."/>
            <person name="Sun Y."/>
            <person name="Gao Y."/>
            <person name="Zhang L."/>
            <person name="Li S."/>
            <person name="Dai H."/>
            <person name="Hamel J.F."/>
            <person name="Liu C."/>
            <person name="Yu Y."/>
            <person name="Liu S."/>
            <person name="Lin W."/>
            <person name="Guo K."/>
            <person name="Jin S."/>
            <person name="Xu P."/>
            <person name="Storey K.B."/>
            <person name="Huan P."/>
            <person name="Zhang T."/>
            <person name="Zhou Y."/>
            <person name="Zhang J."/>
            <person name="Lin C."/>
            <person name="Li X."/>
            <person name="Xing L."/>
            <person name="Huo D."/>
            <person name="Sun M."/>
            <person name="Wang L."/>
            <person name="Mercier A."/>
            <person name="Li F."/>
            <person name="Yang H."/>
            <person name="Xiang J."/>
        </authorList>
    </citation>
    <scope>NUCLEOTIDE SEQUENCE [LARGE SCALE GENOMIC DNA]</scope>
    <source>
        <strain evidence="1">Shaxun</strain>
        <tissue evidence="1">Muscle</tissue>
    </source>
</reference>
<organism evidence="1 2">
    <name type="scientific">Stichopus japonicus</name>
    <name type="common">Sea cucumber</name>
    <dbReference type="NCBI Taxonomy" id="307972"/>
    <lineage>
        <taxon>Eukaryota</taxon>
        <taxon>Metazoa</taxon>
        <taxon>Echinodermata</taxon>
        <taxon>Eleutherozoa</taxon>
        <taxon>Echinozoa</taxon>
        <taxon>Holothuroidea</taxon>
        <taxon>Aspidochirotacea</taxon>
        <taxon>Aspidochirotida</taxon>
        <taxon>Stichopodidae</taxon>
        <taxon>Apostichopus</taxon>
    </lineage>
</organism>